<dbReference type="Proteomes" id="UP000275012">
    <property type="component" value="Unassembled WGS sequence"/>
</dbReference>
<evidence type="ECO:0000256" key="3">
    <source>
        <dbReference type="ARBA" id="ARBA00022692"/>
    </source>
</evidence>
<keyword evidence="4 6" id="KW-1133">Transmembrane helix</keyword>
<protein>
    <submittedName>
        <fullName evidence="7">YihY/virulence factor BrkB family protein</fullName>
    </submittedName>
</protein>
<accession>A0A3M2HH29</accession>
<keyword evidence="5 6" id="KW-0472">Membrane</keyword>
<proteinExistence type="predicted"/>
<comment type="caution">
    <text evidence="7">The sequence shown here is derived from an EMBL/GenBank/DDBJ whole genome shotgun (WGS) entry which is preliminary data.</text>
</comment>
<evidence type="ECO:0000313" key="8">
    <source>
        <dbReference type="Proteomes" id="UP000275012"/>
    </source>
</evidence>
<dbReference type="GO" id="GO:0005886">
    <property type="term" value="C:plasma membrane"/>
    <property type="evidence" value="ECO:0007669"/>
    <property type="project" value="UniProtKB-SubCell"/>
</dbReference>
<evidence type="ECO:0000256" key="1">
    <source>
        <dbReference type="ARBA" id="ARBA00004651"/>
    </source>
</evidence>
<feature type="transmembrane region" description="Helical" evidence="6">
    <location>
        <begin position="111"/>
        <end position="136"/>
    </location>
</feature>
<evidence type="ECO:0000256" key="6">
    <source>
        <dbReference type="SAM" id="Phobius"/>
    </source>
</evidence>
<organism evidence="7 8">
    <name type="scientific">Solilutibacter pythonis</name>
    <dbReference type="NCBI Taxonomy" id="2483112"/>
    <lineage>
        <taxon>Bacteria</taxon>
        <taxon>Pseudomonadati</taxon>
        <taxon>Pseudomonadota</taxon>
        <taxon>Gammaproteobacteria</taxon>
        <taxon>Lysobacterales</taxon>
        <taxon>Lysobacteraceae</taxon>
        <taxon>Solilutibacter</taxon>
    </lineage>
</organism>
<feature type="transmembrane region" description="Helical" evidence="6">
    <location>
        <begin position="187"/>
        <end position="210"/>
    </location>
</feature>
<dbReference type="Pfam" id="PF03631">
    <property type="entry name" value="Virul_fac_BrkB"/>
    <property type="match status" value="1"/>
</dbReference>
<keyword evidence="8" id="KW-1185">Reference proteome</keyword>
<keyword evidence="2" id="KW-1003">Cell membrane</keyword>
<feature type="transmembrane region" description="Helical" evidence="6">
    <location>
        <begin position="43"/>
        <end position="64"/>
    </location>
</feature>
<comment type="subcellular location">
    <subcellularLocation>
        <location evidence="1">Cell membrane</location>
        <topology evidence="1">Multi-pass membrane protein</topology>
    </subcellularLocation>
</comment>
<gene>
    <name evidence="7" type="ORF">EBB59_11200</name>
</gene>
<evidence type="ECO:0000256" key="4">
    <source>
        <dbReference type="ARBA" id="ARBA00022989"/>
    </source>
</evidence>
<sequence length="290" mass="31437">MKRDRSRLAERRSLLREGIARARRSLPAEAAERFIELDLLTHAAALAFYALLSLAPLLLLLLWLTASLYPEAQAALLGQIYQLAGNESRAIAATVLHNATSRPDIGSFAGWWSTLLLFIGATVVFARLQGTLNLIFHSDARALGGPLAWLRKRVFSFGVVFALGFLLLLSVTVTTALQFALAGLPALLPFAGNIGALLVYTLAFALLYQYLPDRRVGWRQSLIGGTLTAALFVVGRQLIGLYIVHAAPGSAYGSMGTLVLMLVWVYYAAVVFFCGALLTAIIDERRCADG</sequence>
<dbReference type="RefSeq" id="WP_122102233.1">
    <property type="nucleotide sequence ID" value="NZ_RFLY01000017.1"/>
</dbReference>
<evidence type="ECO:0000256" key="5">
    <source>
        <dbReference type="ARBA" id="ARBA00023136"/>
    </source>
</evidence>
<keyword evidence="3 6" id="KW-0812">Transmembrane</keyword>
<dbReference type="PANTHER" id="PTHR30213:SF1">
    <property type="entry name" value="INNER MEMBRANE PROTEIN YHJD"/>
    <property type="match status" value="1"/>
</dbReference>
<reference evidence="7 8" key="1">
    <citation type="submission" date="2018-10" db="EMBL/GenBank/DDBJ databases">
        <title>Proposal of Lysobacter pythonis sp. nov. isolated from royal pythons (Python regius).</title>
        <authorList>
            <person name="Hans-Juergen B."/>
            <person name="Huptas C."/>
            <person name="Sandra B."/>
            <person name="Igor L."/>
            <person name="Joachim S."/>
            <person name="Siegfried S."/>
            <person name="Mareike W."/>
            <person name="Peter K."/>
        </authorList>
    </citation>
    <scope>NUCLEOTIDE SEQUENCE [LARGE SCALE GENOMIC DNA]</scope>
    <source>
        <strain evidence="7 8">4284/11</strain>
    </source>
</reference>
<feature type="transmembrane region" description="Helical" evidence="6">
    <location>
        <begin position="222"/>
        <end position="244"/>
    </location>
</feature>
<feature type="transmembrane region" description="Helical" evidence="6">
    <location>
        <begin position="264"/>
        <end position="282"/>
    </location>
</feature>
<dbReference type="PIRSF" id="PIRSF035875">
    <property type="entry name" value="RNase_BN"/>
    <property type="match status" value="1"/>
</dbReference>
<feature type="transmembrane region" description="Helical" evidence="6">
    <location>
        <begin position="157"/>
        <end position="181"/>
    </location>
</feature>
<dbReference type="AlphaFoldDB" id="A0A3M2HH29"/>
<dbReference type="PANTHER" id="PTHR30213">
    <property type="entry name" value="INNER MEMBRANE PROTEIN YHJD"/>
    <property type="match status" value="1"/>
</dbReference>
<evidence type="ECO:0000256" key="2">
    <source>
        <dbReference type="ARBA" id="ARBA00022475"/>
    </source>
</evidence>
<name>A0A3M2HH29_9GAMM</name>
<dbReference type="OrthoDB" id="9797028at2"/>
<dbReference type="EMBL" id="RFLY01000017">
    <property type="protein sequence ID" value="RMH89026.1"/>
    <property type="molecule type" value="Genomic_DNA"/>
</dbReference>
<evidence type="ECO:0000313" key="7">
    <source>
        <dbReference type="EMBL" id="RMH89026.1"/>
    </source>
</evidence>
<dbReference type="InterPro" id="IPR017039">
    <property type="entry name" value="Virul_fac_BrkB"/>
</dbReference>